<evidence type="ECO:0000313" key="2">
    <source>
        <dbReference type="EMBL" id="OAQ36759.1"/>
    </source>
</evidence>
<dbReference type="AlphaFoldDB" id="A0A197KKK3"/>
<evidence type="ECO:0000256" key="1">
    <source>
        <dbReference type="SAM" id="MobiDB-lite"/>
    </source>
</evidence>
<sequence length="739" mass="84802">MLSFLKHKFHKQPPTTTATPSTTTSTKLSPFDIPLILDLIFSHLSDSTIRNTVVRVCRHWHTLNHKRLRRTITYYVCDDPKRKKQFSARLPGAYRVECVLDQSWFDAGVVRVDVEKGIVVGEEKGILVLLRNHMLLAQEKEKEELALEGAEAATARRGKEAVRNADESEEHRSRKTMSTATETTTTTRMSTLYKHSPLRELSFQIKFPYDPTSDNFPYPATLTTLELNIASEPLNPHTYLSLNYVLQSCPLLETLSIEASTVAEYWVWWTAPTQGQIQDQDQGQKQPSPAPPVAAVTFPLRSLTLRNVGLNPPYLHLPLSFNSALENLFSFTPRLKVLKLMSIRMSMNQTDLNQNDWSSILQHLQDLRITLDTIELSTCKQGHFSSHESNLIQEVCPLTSDWTLWANNVTPLSLQNLTMRSYPFVTTLELYWSSQSNRHSEPCCKAALKDAPRLLHEYLCSSSELVHLKTLKAPIRPEYMDIYNRGPSTNTDQLPTTLPPPAIWACRGLETLHTELHGSFKPRTFFGYISRVLPHLEEIYISRPDVCQPASGGPVYASVDLQLKDGLCLLSRLRYLERLWIKPNRNGLSISQCCTKMDLSWLDPSGDSLKYKWKRQQEMKTWITPRYMEGRIESTRPPHLQVLLPPEGAREKDREIWEQLRYLGMFKDVEEMVNEMDAMKEREKVKDVEELMNKMDAIKEGEKVFVPLPAFRKLSLGSLFLQQPKDELEAAFRFKNVSI</sequence>
<evidence type="ECO:0008006" key="4">
    <source>
        <dbReference type="Google" id="ProtNLM"/>
    </source>
</evidence>
<evidence type="ECO:0000313" key="3">
    <source>
        <dbReference type="Proteomes" id="UP000078512"/>
    </source>
</evidence>
<accession>A0A197KKK3</accession>
<dbReference type="EMBL" id="KV442011">
    <property type="protein sequence ID" value="OAQ36759.1"/>
    <property type="molecule type" value="Genomic_DNA"/>
</dbReference>
<reference evidence="2 3" key="1">
    <citation type="submission" date="2016-05" db="EMBL/GenBank/DDBJ databases">
        <title>Genome sequencing reveals origins of a unique bacterial endosymbiosis in the earliest lineages of terrestrial Fungi.</title>
        <authorList>
            <consortium name="DOE Joint Genome Institute"/>
            <person name="Uehling J."/>
            <person name="Gryganskyi A."/>
            <person name="Hameed K."/>
            <person name="Tschaplinski T."/>
            <person name="Misztal P."/>
            <person name="Wu S."/>
            <person name="Desiro A."/>
            <person name="Vande Pol N."/>
            <person name="Du Z.-Y."/>
            <person name="Zienkiewicz A."/>
            <person name="Zienkiewicz K."/>
            <person name="Morin E."/>
            <person name="Tisserant E."/>
            <person name="Splivallo R."/>
            <person name="Hainaut M."/>
            <person name="Henrissat B."/>
            <person name="Ohm R."/>
            <person name="Kuo A."/>
            <person name="Yan J."/>
            <person name="Lipzen A."/>
            <person name="Nolan M."/>
            <person name="Labutti K."/>
            <person name="Barry K."/>
            <person name="Goldstein A."/>
            <person name="Labbe J."/>
            <person name="Schadt C."/>
            <person name="Tuskan G."/>
            <person name="Grigoriev I."/>
            <person name="Martin F."/>
            <person name="Vilgalys R."/>
            <person name="Bonito G."/>
        </authorList>
    </citation>
    <scope>NUCLEOTIDE SEQUENCE [LARGE SCALE GENOMIC DNA]</scope>
    <source>
        <strain evidence="2 3">AG-77</strain>
    </source>
</reference>
<dbReference type="OrthoDB" id="2390122at2759"/>
<feature type="compositionally biased region" description="Basic and acidic residues" evidence="1">
    <location>
        <begin position="157"/>
        <end position="172"/>
    </location>
</feature>
<gene>
    <name evidence="2" type="ORF">K457DRAFT_131928</name>
</gene>
<dbReference type="Proteomes" id="UP000078512">
    <property type="component" value="Unassembled WGS sequence"/>
</dbReference>
<proteinExistence type="predicted"/>
<protein>
    <recommendedName>
        <fullName evidence="4">F-box domain-containing protein</fullName>
    </recommendedName>
</protein>
<feature type="region of interest" description="Disordered" evidence="1">
    <location>
        <begin position="151"/>
        <end position="184"/>
    </location>
</feature>
<name>A0A197KKK3_9FUNG</name>
<organism evidence="2 3">
    <name type="scientific">Linnemannia elongata AG-77</name>
    <dbReference type="NCBI Taxonomy" id="1314771"/>
    <lineage>
        <taxon>Eukaryota</taxon>
        <taxon>Fungi</taxon>
        <taxon>Fungi incertae sedis</taxon>
        <taxon>Mucoromycota</taxon>
        <taxon>Mortierellomycotina</taxon>
        <taxon>Mortierellomycetes</taxon>
        <taxon>Mortierellales</taxon>
        <taxon>Mortierellaceae</taxon>
        <taxon>Linnemannia</taxon>
    </lineage>
</organism>
<keyword evidence="3" id="KW-1185">Reference proteome</keyword>